<dbReference type="SUPFAM" id="SSF48264">
    <property type="entry name" value="Cytochrome P450"/>
    <property type="match status" value="1"/>
</dbReference>
<keyword evidence="2 7" id="KW-0349">Heme</keyword>
<dbReference type="InterPro" id="IPR017972">
    <property type="entry name" value="Cyt_P450_CS"/>
</dbReference>
<dbReference type="PANTHER" id="PTHR24291:SF50">
    <property type="entry name" value="BIFUNCTIONAL ALBAFLAVENONE MONOOXYGENASE_TERPENE SYNTHASE"/>
    <property type="match status" value="1"/>
</dbReference>
<dbReference type="Proteomes" id="UP000439903">
    <property type="component" value="Unassembled WGS sequence"/>
</dbReference>
<evidence type="ECO:0000256" key="8">
    <source>
        <dbReference type="RuleBase" id="RU000461"/>
    </source>
</evidence>
<reference evidence="9 10" key="1">
    <citation type="journal article" date="2019" name="Environ. Microbiol.">
        <title>At the nexus of three kingdoms: the genome of the mycorrhizal fungus Gigaspora margarita provides insights into plant, endobacterial and fungal interactions.</title>
        <authorList>
            <person name="Venice F."/>
            <person name="Ghignone S."/>
            <person name="Salvioli di Fossalunga A."/>
            <person name="Amselem J."/>
            <person name="Novero M."/>
            <person name="Xianan X."/>
            <person name="Sedzielewska Toro K."/>
            <person name="Morin E."/>
            <person name="Lipzen A."/>
            <person name="Grigoriev I.V."/>
            <person name="Henrissat B."/>
            <person name="Martin F.M."/>
            <person name="Bonfante P."/>
        </authorList>
    </citation>
    <scope>NUCLEOTIDE SEQUENCE [LARGE SCALE GENOMIC DNA]</scope>
    <source>
        <strain evidence="9 10">BEG34</strain>
    </source>
</reference>
<organism evidence="9 10">
    <name type="scientific">Gigaspora margarita</name>
    <dbReference type="NCBI Taxonomy" id="4874"/>
    <lineage>
        <taxon>Eukaryota</taxon>
        <taxon>Fungi</taxon>
        <taxon>Fungi incertae sedis</taxon>
        <taxon>Mucoromycota</taxon>
        <taxon>Glomeromycotina</taxon>
        <taxon>Glomeromycetes</taxon>
        <taxon>Diversisporales</taxon>
        <taxon>Gigasporaceae</taxon>
        <taxon>Gigaspora</taxon>
    </lineage>
</organism>
<evidence type="ECO:0000256" key="1">
    <source>
        <dbReference type="ARBA" id="ARBA00010617"/>
    </source>
</evidence>
<dbReference type="GO" id="GO:0005506">
    <property type="term" value="F:iron ion binding"/>
    <property type="evidence" value="ECO:0007669"/>
    <property type="project" value="InterPro"/>
</dbReference>
<sequence length="414" mass="47811">MFNEPHLIITDPQLVQKILTSYDFQGVANLRAISFDLFGSGLVCAQGNNHKRQRKLMNPLFTFANVKEMIPTFIQGGHQLKDHWINLIGDKKEERISITSLISQVTLDIIGLIGFNYEFNSLKVKSELAKAYEIMSSYNTSPLFGVLIDFFPFVRKLPFDYNIRYNNSLKIANKISENLVIEHKNNPIKGKDLLSLLVETNEVIPDYEKLTHDELVSQIKTILLAGHETTSITLSWALYFLAKNPKYQDQLRDEIIKAFPDQNHQPTLDEIDQLKYLECIFKETLRIIPPLIHRITTKDEVLNDYIVPKGTRLQISINSTHHDPLIWGENVEEFVPSRWFDPELKITNYKFLPFGAGYKLCIGWRVASLEFKSLLIVLIRNLKFNVVEEFAFKKKPIGMARPVPGIDLWISKFE</sequence>
<evidence type="ECO:0000313" key="10">
    <source>
        <dbReference type="Proteomes" id="UP000439903"/>
    </source>
</evidence>
<comment type="caution">
    <text evidence="9">The sequence shown here is derived from an EMBL/GenBank/DDBJ whole genome shotgun (WGS) entry which is preliminary data.</text>
</comment>
<dbReference type="PRINTS" id="PR00385">
    <property type="entry name" value="P450"/>
</dbReference>
<feature type="binding site" description="axial binding residue" evidence="7">
    <location>
        <position position="361"/>
    </location>
    <ligand>
        <name>heme</name>
        <dbReference type="ChEBI" id="CHEBI:30413"/>
    </ligand>
    <ligandPart>
        <name>Fe</name>
        <dbReference type="ChEBI" id="CHEBI:18248"/>
    </ligandPart>
</feature>
<keyword evidence="5 7" id="KW-0408">Iron</keyword>
<keyword evidence="6 8" id="KW-0503">Monooxygenase</keyword>
<evidence type="ECO:0000256" key="7">
    <source>
        <dbReference type="PIRSR" id="PIRSR602401-1"/>
    </source>
</evidence>
<accession>A0A8H4AW37</accession>
<dbReference type="PROSITE" id="PS00086">
    <property type="entry name" value="CYTOCHROME_P450"/>
    <property type="match status" value="1"/>
</dbReference>
<dbReference type="PANTHER" id="PTHR24291">
    <property type="entry name" value="CYTOCHROME P450 FAMILY 4"/>
    <property type="match status" value="1"/>
</dbReference>
<dbReference type="OrthoDB" id="1470350at2759"/>
<comment type="similarity">
    <text evidence="1 8">Belongs to the cytochrome P450 family.</text>
</comment>
<protein>
    <submittedName>
        <fullName evidence="9">Cytochrome P450</fullName>
    </submittedName>
</protein>
<dbReference type="Gene3D" id="1.10.630.10">
    <property type="entry name" value="Cytochrome P450"/>
    <property type="match status" value="1"/>
</dbReference>
<dbReference type="GO" id="GO:0004497">
    <property type="term" value="F:monooxygenase activity"/>
    <property type="evidence" value="ECO:0007669"/>
    <property type="project" value="UniProtKB-KW"/>
</dbReference>
<evidence type="ECO:0000256" key="2">
    <source>
        <dbReference type="ARBA" id="ARBA00022617"/>
    </source>
</evidence>
<evidence type="ECO:0000256" key="4">
    <source>
        <dbReference type="ARBA" id="ARBA00023002"/>
    </source>
</evidence>
<keyword evidence="10" id="KW-1185">Reference proteome</keyword>
<dbReference type="Pfam" id="PF00067">
    <property type="entry name" value="p450"/>
    <property type="match status" value="1"/>
</dbReference>
<evidence type="ECO:0000256" key="3">
    <source>
        <dbReference type="ARBA" id="ARBA00022723"/>
    </source>
</evidence>
<dbReference type="EMBL" id="WTPW01000178">
    <property type="protein sequence ID" value="KAF0538640.1"/>
    <property type="molecule type" value="Genomic_DNA"/>
</dbReference>
<keyword evidence="3 7" id="KW-0479">Metal-binding</keyword>
<dbReference type="InterPro" id="IPR050196">
    <property type="entry name" value="Cytochrome_P450_Monoox"/>
</dbReference>
<gene>
    <name evidence="9" type="ORF">F8M41_007594</name>
</gene>
<dbReference type="InterPro" id="IPR002401">
    <property type="entry name" value="Cyt_P450_E_grp-I"/>
</dbReference>
<name>A0A8H4AW37_GIGMA</name>
<dbReference type="PRINTS" id="PR00463">
    <property type="entry name" value="EP450I"/>
</dbReference>
<proteinExistence type="inferred from homology"/>
<dbReference type="GO" id="GO:0016705">
    <property type="term" value="F:oxidoreductase activity, acting on paired donors, with incorporation or reduction of molecular oxygen"/>
    <property type="evidence" value="ECO:0007669"/>
    <property type="project" value="InterPro"/>
</dbReference>
<keyword evidence="4 8" id="KW-0560">Oxidoreductase</keyword>
<evidence type="ECO:0000256" key="6">
    <source>
        <dbReference type="ARBA" id="ARBA00023033"/>
    </source>
</evidence>
<dbReference type="InterPro" id="IPR036396">
    <property type="entry name" value="Cyt_P450_sf"/>
</dbReference>
<dbReference type="AlphaFoldDB" id="A0A8H4AW37"/>
<dbReference type="InterPro" id="IPR001128">
    <property type="entry name" value="Cyt_P450"/>
</dbReference>
<evidence type="ECO:0000313" key="9">
    <source>
        <dbReference type="EMBL" id="KAF0538640.1"/>
    </source>
</evidence>
<evidence type="ECO:0000256" key="5">
    <source>
        <dbReference type="ARBA" id="ARBA00023004"/>
    </source>
</evidence>
<comment type="cofactor">
    <cofactor evidence="7">
        <name>heme</name>
        <dbReference type="ChEBI" id="CHEBI:30413"/>
    </cofactor>
</comment>
<dbReference type="GO" id="GO:0020037">
    <property type="term" value="F:heme binding"/>
    <property type="evidence" value="ECO:0007669"/>
    <property type="project" value="InterPro"/>
</dbReference>